<evidence type="ECO:0000313" key="1">
    <source>
        <dbReference type="EMBL" id="KAI3767065.1"/>
    </source>
</evidence>
<dbReference type="Proteomes" id="UP001055811">
    <property type="component" value="Linkage Group LG03"/>
</dbReference>
<dbReference type="EMBL" id="CM042011">
    <property type="protein sequence ID" value="KAI3767065.1"/>
    <property type="molecule type" value="Genomic_DNA"/>
</dbReference>
<accession>A0ACB9F809</accession>
<organism evidence="1 2">
    <name type="scientific">Cichorium intybus</name>
    <name type="common">Chicory</name>
    <dbReference type="NCBI Taxonomy" id="13427"/>
    <lineage>
        <taxon>Eukaryota</taxon>
        <taxon>Viridiplantae</taxon>
        <taxon>Streptophyta</taxon>
        <taxon>Embryophyta</taxon>
        <taxon>Tracheophyta</taxon>
        <taxon>Spermatophyta</taxon>
        <taxon>Magnoliopsida</taxon>
        <taxon>eudicotyledons</taxon>
        <taxon>Gunneridae</taxon>
        <taxon>Pentapetalae</taxon>
        <taxon>asterids</taxon>
        <taxon>campanulids</taxon>
        <taxon>Asterales</taxon>
        <taxon>Asteraceae</taxon>
        <taxon>Cichorioideae</taxon>
        <taxon>Cichorieae</taxon>
        <taxon>Cichoriinae</taxon>
        <taxon>Cichorium</taxon>
    </lineage>
</organism>
<reference evidence="2" key="1">
    <citation type="journal article" date="2022" name="Mol. Ecol. Resour.">
        <title>The genomes of chicory, endive, great burdock and yacon provide insights into Asteraceae palaeo-polyploidization history and plant inulin production.</title>
        <authorList>
            <person name="Fan W."/>
            <person name="Wang S."/>
            <person name="Wang H."/>
            <person name="Wang A."/>
            <person name="Jiang F."/>
            <person name="Liu H."/>
            <person name="Zhao H."/>
            <person name="Xu D."/>
            <person name="Zhang Y."/>
        </authorList>
    </citation>
    <scope>NUCLEOTIDE SEQUENCE [LARGE SCALE GENOMIC DNA]</scope>
    <source>
        <strain evidence="2">cv. Punajuju</strain>
    </source>
</reference>
<name>A0ACB9F809_CICIN</name>
<keyword evidence="2" id="KW-1185">Reference proteome</keyword>
<proteinExistence type="predicted"/>
<comment type="caution">
    <text evidence="1">The sequence shown here is derived from an EMBL/GenBank/DDBJ whole genome shotgun (WGS) entry which is preliminary data.</text>
</comment>
<gene>
    <name evidence="1" type="ORF">L2E82_17146</name>
</gene>
<protein>
    <submittedName>
        <fullName evidence="1">Uncharacterized protein</fullName>
    </submittedName>
</protein>
<sequence>MSRGKTVPHPSSFRYHTDHLLSPDFQRCYVLCSSPCFCLPSTIYTKPSILFSLSKPLSSNVCGKRFSGEVSQIVS</sequence>
<reference evidence="1 2" key="2">
    <citation type="journal article" date="2022" name="Mol. Ecol. Resour.">
        <title>The genomes of chicory, endive, great burdock and yacon provide insights into Asteraceae paleo-polyploidization history and plant inulin production.</title>
        <authorList>
            <person name="Fan W."/>
            <person name="Wang S."/>
            <person name="Wang H."/>
            <person name="Wang A."/>
            <person name="Jiang F."/>
            <person name="Liu H."/>
            <person name="Zhao H."/>
            <person name="Xu D."/>
            <person name="Zhang Y."/>
        </authorList>
    </citation>
    <scope>NUCLEOTIDE SEQUENCE [LARGE SCALE GENOMIC DNA]</scope>
    <source>
        <strain evidence="2">cv. Punajuju</strain>
        <tissue evidence="1">Leaves</tissue>
    </source>
</reference>
<evidence type="ECO:0000313" key="2">
    <source>
        <dbReference type="Proteomes" id="UP001055811"/>
    </source>
</evidence>